<accession>A0A392TWT0</accession>
<protein>
    <submittedName>
        <fullName evidence="1">Uncharacterized protein</fullName>
    </submittedName>
</protein>
<comment type="caution">
    <text evidence="1">The sequence shown here is derived from an EMBL/GenBank/DDBJ whole genome shotgun (WGS) entry which is preliminary data.</text>
</comment>
<dbReference type="EMBL" id="LXQA010658939">
    <property type="protein sequence ID" value="MCI64576.1"/>
    <property type="molecule type" value="Genomic_DNA"/>
</dbReference>
<sequence>STPPRPIFDASQYTKKDSLASGKINTGAVVNLFLSS</sequence>
<dbReference type="Proteomes" id="UP000265520">
    <property type="component" value="Unassembled WGS sequence"/>
</dbReference>
<keyword evidence="2" id="KW-1185">Reference proteome</keyword>
<name>A0A392TWT0_9FABA</name>
<evidence type="ECO:0000313" key="2">
    <source>
        <dbReference type="Proteomes" id="UP000265520"/>
    </source>
</evidence>
<proteinExistence type="predicted"/>
<reference evidence="1 2" key="1">
    <citation type="journal article" date="2018" name="Front. Plant Sci.">
        <title>Red Clover (Trifolium pratense) and Zigzag Clover (T. medium) - A Picture of Genomic Similarities and Differences.</title>
        <authorList>
            <person name="Dluhosova J."/>
            <person name="Istvanek J."/>
            <person name="Nedelnik J."/>
            <person name="Repkova J."/>
        </authorList>
    </citation>
    <scope>NUCLEOTIDE SEQUENCE [LARGE SCALE GENOMIC DNA]</scope>
    <source>
        <strain evidence="2">cv. 10/8</strain>
        <tissue evidence="1">Leaf</tissue>
    </source>
</reference>
<evidence type="ECO:0000313" key="1">
    <source>
        <dbReference type="EMBL" id="MCI64576.1"/>
    </source>
</evidence>
<feature type="non-terminal residue" evidence="1">
    <location>
        <position position="1"/>
    </location>
</feature>
<organism evidence="1 2">
    <name type="scientific">Trifolium medium</name>
    <dbReference type="NCBI Taxonomy" id="97028"/>
    <lineage>
        <taxon>Eukaryota</taxon>
        <taxon>Viridiplantae</taxon>
        <taxon>Streptophyta</taxon>
        <taxon>Embryophyta</taxon>
        <taxon>Tracheophyta</taxon>
        <taxon>Spermatophyta</taxon>
        <taxon>Magnoliopsida</taxon>
        <taxon>eudicotyledons</taxon>
        <taxon>Gunneridae</taxon>
        <taxon>Pentapetalae</taxon>
        <taxon>rosids</taxon>
        <taxon>fabids</taxon>
        <taxon>Fabales</taxon>
        <taxon>Fabaceae</taxon>
        <taxon>Papilionoideae</taxon>
        <taxon>50 kb inversion clade</taxon>
        <taxon>NPAAA clade</taxon>
        <taxon>Hologalegina</taxon>
        <taxon>IRL clade</taxon>
        <taxon>Trifolieae</taxon>
        <taxon>Trifolium</taxon>
    </lineage>
</organism>
<dbReference type="AlphaFoldDB" id="A0A392TWT0"/>